<dbReference type="Pfam" id="PF00106">
    <property type="entry name" value="adh_short"/>
    <property type="match status" value="1"/>
</dbReference>
<gene>
    <name evidence="8" type="ORF">SAMN02910291_02138</name>
</gene>
<keyword evidence="4 7" id="KW-0812">Transmembrane</keyword>
<dbReference type="InterPro" id="IPR036291">
    <property type="entry name" value="NAD(P)-bd_dom_sf"/>
</dbReference>
<reference evidence="9" key="1">
    <citation type="submission" date="2016-11" db="EMBL/GenBank/DDBJ databases">
        <authorList>
            <person name="Jaros S."/>
            <person name="Januszkiewicz K."/>
            <person name="Wedrychowicz H."/>
        </authorList>
    </citation>
    <scope>NUCLEOTIDE SEQUENCE [LARGE SCALE GENOMIC DNA]</scope>
    <source>
        <strain evidence="9">DSM 7057</strain>
    </source>
</reference>
<accession>A0AA94HU38</accession>
<dbReference type="PANTHER" id="PTHR43867">
    <property type="entry name" value="CELLULOSE SYNTHASE CATALYTIC SUBUNIT A [UDP-FORMING]"/>
    <property type="match status" value="1"/>
</dbReference>
<evidence type="ECO:0000256" key="1">
    <source>
        <dbReference type="ARBA" id="ARBA00004141"/>
    </source>
</evidence>
<keyword evidence="5 7" id="KW-1133">Transmembrane helix</keyword>
<evidence type="ECO:0000256" key="7">
    <source>
        <dbReference type="SAM" id="Phobius"/>
    </source>
</evidence>
<keyword evidence="3" id="KW-0808">Transferase</keyword>
<evidence type="ECO:0000256" key="4">
    <source>
        <dbReference type="ARBA" id="ARBA00022692"/>
    </source>
</evidence>
<dbReference type="Gene3D" id="3.40.50.720">
    <property type="entry name" value="NAD(P)-binding Rossmann-like Domain"/>
    <property type="match status" value="1"/>
</dbReference>
<dbReference type="GO" id="GO:0016020">
    <property type="term" value="C:membrane"/>
    <property type="evidence" value="ECO:0007669"/>
    <property type="project" value="UniProtKB-SubCell"/>
</dbReference>
<dbReference type="Pfam" id="PF13641">
    <property type="entry name" value="Glyco_tranf_2_3"/>
    <property type="match status" value="1"/>
</dbReference>
<evidence type="ECO:0000256" key="6">
    <source>
        <dbReference type="ARBA" id="ARBA00023136"/>
    </source>
</evidence>
<dbReference type="GO" id="GO:0016757">
    <property type="term" value="F:glycosyltransferase activity"/>
    <property type="evidence" value="ECO:0007669"/>
    <property type="project" value="UniProtKB-KW"/>
</dbReference>
<evidence type="ECO:0000313" key="8">
    <source>
        <dbReference type="EMBL" id="SFW62152.1"/>
    </source>
</evidence>
<organism evidence="8 9">
    <name type="scientific">Desulfovibrio desulfuricans</name>
    <dbReference type="NCBI Taxonomy" id="876"/>
    <lineage>
        <taxon>Bacteria</taxon>
        <taxon>Pseudomonadati</taxon>
        <taxon>Thermodesulfobacteriota</taxon>
        <taxon>Desulfovibrionia</taxon>
        <taxon>Desulfovibrionales</taxon>
        <taxon>Desulfovibrionaceae</taxon>
        <taxon>Desulfovibrio</taxon>
    </lineage>
</organism>
<dbReference type="InterPro" id="IPR002347">
    <property type="entry name" value="SDR_fam"/>
</dbReference>
<comment type="subcellular location">
    <subcellularLocation>
        <location evidence="1">Membrane</location>
        <topology evidence="1">Multi-pass membrane protein</topology>
    </subcellularLocation>
</comment>
<dbReference type="InterPro" id="IPR020904">
    <property type="entry name" value="Sc_DH/Rdtase_CS"/>
</dbReference>
<dbReference type="SUPFAM" id="SSF51735">
    <property type="entry name" value="NAD(P)-binding Rossmann-fold domains"/>
    <property type="match status" value="1"/>
</dbReference>
<feature type="transmembrane region" description="Helical" evidence="7">
    <location>
        <begin position="715"/>
        <end position="735"/>
    </location>
</feature>
<feature type="transmembrane region" description="Helical" evidence="7">
    <location>
        <begin position="428"/>
        <end position="450"/>
    </location>
</feature>
<dbReference type="AlphaFoldDB" id="A0AA94HU38"/>
<keyword evidence="2" id="KW-0328">Glycosyltransferase</keyword>
<protein>
    <submittedName>
        <fullName evidence="8">Glycosyltransferase, catalytic subunit of cellulose synthase and poly-beta-1,6-N-acetylglucosamine synthase</fullName>
    </submittedName>
</protein>
<sequence>MILFCIQIFLLLLVLLFFLHVFLEVRSLRKVKPTTTAKLVAIDAIPEYLPDEHLPRVSVLLPVYNEKFVVTKLIDAVCALQYPVDKLEILLLDDSTDETRQLAAACVERHHKSGVPIRHERREKRIGYKAGNLNFGLTLAQGDFIAIFDADCLPPPDFLRKVMPCFEDEHVGFLQTGIQYGNKNASFLTRFQATEAGHKEDVTRGLSRDGFMASLTGSSCVWRRSCIEAIGGISADTITEDVDMGYRAQLGAWKYIFLPDVVSLAELPESMGAFRVQRQRWARGLIHNALRHVQSMFSASMPLLPRLHAITLMFSSLLLACFYTLLLFCLPVALLTDSLGLLFHFCCTVFLFVAVAWAWCNTTGQGASGGDAVPLWKKIVRAFAYVVMFFPISLYYFTAAIQVFAGIDGGFHRTPKGSGRKKTSHPPVNSLLIFFEVLSLVYTLAVLGISLENHNYWVALYCSLAASGFGLALFFSWSDSRKRVVRPLRHILITGATGSLGGALALEYAAPGMLLTLTGRKPEVLSSLSAQCQAKGAQVHTKALDLQQRDAVRQWIAEICEVDAPDMLIATAGRNTSIGPVAAGEPFSEVEALVEVNLLATMALVDGVLPAMRKRGSGQIAIISSLASYYGLPTTPAYCATKAALRTWGTSLRGWLQSEGIRVNVVLPGYVASSMCDAMPGPKPFLWQPGRAARVIRRGLERNWARISFPFPLNLGIWGLSVLPACLAMPIARILGYGR</sequence>
<keyword evidence="6 7" id="KW-0472">Membrane</keyword>
<dbReference type="PANTHER" id="PTHR43867:SF2">
    <property type="entry name" value="CELLULOSE SYNTHASE CATALYTIC SUBUNIT A [UDP-FORMING]"/>
    <property type="match status" value="1"/>
</dbReference>
<dbReference type="PRINTS" id="PR00081">
    <property type="entry name" value="GDHRDH"/>
</dbReference>
<evidence type="ECO:0000256" key="2">
    <source>
        <dbReference type="ARBA" id="ARBA00022676"/>
    </source>
</evidence>
<dbReference type="PROSITE" id="PS00061">
    <property type="entry name" value="ADH_SHORT"/>
    <property type="match status" value="1"/>
</dbReference>
<dbReference type="InterPro" id="IPR050321">
    <property type="entry name" value="Glycosyltr_2/OpgH_subfam"/>
</dbReference>
<feature type="transmembrane region" description="Helical" evidence="7">
    <location>
        <begin position="456"/>
        <end position="478"/>
    </location>
</feature>
<dbReference type="Gene3D" id="3.90.550.10">
    <property type="entry name" value="Spore Coat Polysaccharide Biosynthesis Protein SpsA, Chain A"/>
    <property type="match status" value="1"/>
</dbReference>
<feature type="transmembrane region" description="Helical" evidence="7">
    <location>
        <begin position="490"/>
        <end position="510"/>
    </location>
</feature>
<dbReference type="SUPFAM" id="SSF53448">
    <property type="entry name" value="Nucleotide-diphospho-sugar transferases"/>
    <property type="match status" value="1"/>
</dbReference>
<feature type="transmembrane region" description="Helical" evidence="7">
    <location>
        <begin position="341"/>
        <end position="359"/>
    </location>
</feature>
<dbReference type="InterPro" id="IPR029044">
    <property type="entry name" value="Nucleotide-diphossugar_trans"/>
</dbReference>
<feature type="transmembrane region" description="Helical" evidence="7">
    <location>
        <begin position="307"/>
        <end position="334"/>
    </location>
</feature>
<evidence type="ECO:0000256" key="3">
    <source>
        <dbReference type="ARBA" id="ARBA00022679"/>
    </source>
</evidence>
<comment type="caution">
    <text evidence="8">The sequence shown here is derived from an EMBL/GenBank/DDBJ whole genome shotgun (WGS) entry which is preliminary data.</text>
</comment>
<feature type="transmembrane region" description="Helical" evidence="7">
    <location>
        <begin position="379"/>
        <end position="407"/>
    </location>
</feature>
<evidence type="ECO:0000256" key="5">
    <source>
        <dbReference type="ARBA" id="ARBA00022989"/>
    </source>
</evidence>
<dbReference type="Proteomes" id="UP000182680">
    <property type="component" value="Unassembled WGS sequence"/>
</dbReference>
<name>A0AA94HU38_DESDE</name>
<evidence type="ECO:0000313" key="9">
    <source>
        <dbReference type="Proteomes" id="UP000182680"/>
    </source>
</evidence>
<dbReference type="EMBL" id="FPIW01000045">
    <property type="protein sequence ID" value="SFW62152.1"/>
    <property type="molecule type" value="Genomic_DNA"/>
</dbReference>
<proteinExistence type="predicted"/>